<feature type="compositionally biased region" description="Low complexity" evidence="7">
    <location>
        <begin position="708"/>
        <end position="728"/>
    </location>
</feature>
<evidence type="ECO:0000256" key="4">
    <source>
        <dbReference type="ARBA" id="ARBA00023125"/>
    </source>
</evidence>
<evidence type="ECO:0000313" key="10">
    <source>
        <dbReference type="Proteomes" id="UP001141327"/>
    </source>
</evidence>
<feature type="region of interest" description="Disordered" evidence="7">
    <location>
        <begin position="64"/>
        <end position="90"/>
    </location>
</feature>
<feature type="compositionally biased region" description="Low complexity" evidence="7">
    <location>
        <begin position="353"/>
        <end position="363"/>
    </location>
</feature>
<comment type="caution">
    <text evidence="9">The sequence shown here is derived from an EMBL/GenBank/DDBJ whole genome shotgun (WGS) entry which is preliminary data.</text>
</comment>
<feature type="compositionally biased region" description="Polar residues" evidence="7">
    <location>
        <begin position="732"/>
        <end position="741"/>
    </location>
</feature>
<feature type="region of interest" description="Disordered" evidence="7">
    <location>
        <begin position="678"/>
        <end position="800"/>
    </location>
</feature>
<dbReference type="InterPro" id="IPR016024">
    <property type="entry name" value="ARM-type_fold"/>
</dbReference>
<reference evidence="9" key="1">
    <citation type="journal article" date="2022" name="bioRxiv">
        <title>Genomics of Preaxostyla Flagellates Illuminates Evolutionary Transitions and the Path Towards Mitochondrial Loss.</title>
        <authorList>
            <person name="Novak L.V.F."/>
            <person name="Treitli S.C."/>
            <person name="Pyrih J."/>
            <person name="Halakuc P."/>
            <person name="Pipaliya S.V."/>
            <person name="Vacek V."/>
            <person name="Brzon O."/>
            <person name="Soukal P."/>
            <person name="Eme L."/>
            <person name="Dacks J.B."/>
            <person name="Karnkowska A."/>
            <person name="Elias M."/>
            <person name="Hampl V."/>
        </authorList>
    </citation>
    <scope>NUCLEOTIDE SEQUENCE</scope>
    <source>
        <strain evidence="9">RCP-MX</strain>
    </source>
</reference>
<accession>A0ABQ8UE14</accession>
<evidence type="ECO:0000256" key="7">
    <source>
        <dbReference type="SAM" id="MobiDB-lite"/>
    </source>
</evidence>
<dbReference type="SUPFAM" id="SSF50916">
    <property type="entry name" value="Rap30/74 interaction domains"/>
    <property type="match status" value="1"/>
</dbReference>
<dbReference type="Gene3D" id="1.10.510.10">
    <property type="entry name" value="Transferase(Phosphotransferase) domain 1"/>
    <property type="match status" value="1"/>
</dbReference>
<dbReference type="InterPro" id="IPR000719">
    <property type="entry name" value="Prot_kinase_dom"/>
</dbReference>
<dbReference type="PANTHER" id="PTHR10445">
    <property type="entry name" value="GENERAL TRANSCRIPTION FACTOR IIF SUBUNIT 2"/>
    <property type="match status" value="1"/>
</dbReference>
<feature type="domain" description="Protein kinase" evidence="8">
    <location>
        <begin position="395"/>
        <end position="671"/>
    </location>
</feature>
<evidence type="ECO:0000256" key="3">
    <source>
        <dbReference type="ARBA" id="ARBA00023015"/>
    </source>
</evidence>
<sequence length="1518" mass="163556">MTVEVRKRSFEYEHVWRCPSNIPSFDAEFIINDVVLLSPAAVVPLISPRLDELFLPNGYFPPMKTDGPRAFPPGPQQGGQPAPADSEPMGVDHVDRKVWLLKIPRAVADSWRKNGETPVLVGKMHIETSPGSSLVRLDPNPALAATQRIPSIDMDHTTSPASMVWFSTVPEIHVPPPPPRPHRSGFRKRKEQPEAPPPEPQLPPQCISLEGVVGSRFVPKPTALAVDYIERAVNQRLEPQIQMAGDVRPDSVIKITTVTTGPAAAGTKRRPSSPVHRKGKEEKLKRARTMTKEGLEEVITQLFSQQPYWQPKQIMDRTDQPHSFVVEVLRNLCIPVKKGPQKGSWELRPEYRAPSAPAPATATKQHGVDGLPAKMNRSEFSHVPSPPQPGKRALQAAQTRLGDLSSSVYLMTRKCPQPQTQPHLVALKRICCADFEEANQLLRAGFALVSLQHPGFPQCFSVFLDPPDPDGSLVVCVVMEACRGPSLAEMLHQPCEEPSLTQDERETIAESLLETLTFLESKGIIHKDVKPSNVLFRVRAHPILVGLLSSPHLYEDYPLGQADFLAPEVALHPPRPTPRTPLFSAALTIVATLAGIELPQGLRATLGAGSARPYAWELCQGGQAEALYARVRACLQASGLCPRRIDLLVAMLATNAEERPTAAQALERWRVQANTADPTQETAVLAPPPTSPSPPIATPPPPLPVVAPGPAGADLPPTPAADSPATSDIHTPPSNVPSSTEVPIAPPPAPQVGSAPPPSEGAPTAIASAKERKKKRRKDKRAKKEKGMGNELEKGVPPEPDPNQLLAMALELFQGPEPLSTPADVRQCIRMNATVLTALLRRPDGPSYPYIFNMIERHVRLAGSLPEFLDMGNAPVLVRLLSDRQHGIEAARVIGIILVQDEQLATPFIAAGIVDALRNIADKPEMPLLAALLPASSLPGLAETLVELLHQTPVISANSEFVCHLYDAILRGLSDPDVAAAFIQVGMIRPLMAHLVATATLQPVPISLTKLLACFATLAKVQDPWTNATLAEAGIAKPLVEMLRTMPHKSSGWSEKDQILLARLLIRHCDWEMPSIARPSHEAGLSAAIRQCILDLDPRATSNILFVGVLFGLLEGVWHSGVTKEAAFFESGLLQREIAILRGIAARDDANLIWQNAPTMCGYGGYLRAAVTGSPAAAKELLDLGIIENCLDPLLRLPPTHDVVTHYLILTISALCDHIAQTPSSGPLTRMRTGQLPESVAACTAKSGFATAPLDACAALAKDPECAERMARSLGPRAVSALRTDSASADRIMQALRAFMPHPDAMAHFHDLGQCLVQAFREYVSQVGPLRPSGTVTTSILEVLVHSGKAVIRTMVNEGLSDLLTRVLAEPAYSSAPADTGGEPGSEPFGECALMACALCVIPEFREPFVPLAGRVVALIRQALSQKLKTTAFTLTALLHGILACDGETIDCGRAGEVMAAGVAPLLIQVSHEMRTRGDTEGMKAATRIMEALTQTGNPEATGAFRDTLTKQSTVLPG</sequence>
<dbReference type="PROSITE" id="PS50011">
    <property type="entry name" value="PROTEIN_KINASE_DOM"/>
    <property type="match status" value="1"/>
</dbReference>
<dbReference type="InterPro" id="IPR011989">
    <property type="entry name" value="ARM-like"/>
</dbReference>
<organism evidence="9 10">
    <name type="scientific">Paratrimastix pyriformis</name>
    <dbReference type="NCBI Taxonomy" id="342808"/>
    <lineage>
        <taxon>Eukaryota</taxon>
        <taxon>Metamonada</taxon>
        <taxon>Preaxostyla</taxon>
        <taxon>Paratrimastigidae</taxon>
        <taxon>Paratrimastix</taxon>
    </lineage>
</organism>
<dbReference type="InterPro" id="IPR008271">
    <property type="entry name" value="Ser/Thr_kinase_AS"/>
</dbReference>
<dbReference type="InterPro" id="IPR036390">
    <property type="entry name" value="WH_DNA-bd_sf"/>
</dbReference>
<dbReference type="EMBL" id="JAPMOS010000045">
    <property type="protein sequence ID" value="KAJ4457525.1"/>
    <property type="molecule type" value="Genomic_DNA"/>
</dbReference>
<dbReference type="SMART" id="SM00220">
    <property type="entry name" value="S_TKc"/>
    <property type="match status" value="1"/>
</dbReference>
<dbReference type="Gene3D" id="1.25.10.10">
    <property type="entry name" value="Leucine-rich Repeat Variant"/>
    <property type="match status" value="1"/>
</dbReference>
<feature type="region of interest" description="Disordered" evidence="7">
    <location>
        <begin position="260"/>
        <end position="280"/>
    </location>
</feature>
<comment type="similarity">
    <text evidence="2">Belongs to the TFIIF beta subunit family.</text>
</comment>
<proteinExistence type="inferred from homology"/>
<dbReference type="InterPro" id="IPR011039">
    <property type="entry name" value="TFIIF_interaction"/>
</dbReference>
<keyword evidence="10" id="KW-1185">Reference proteome</keyword>
<dbReference type="InterPro" id="IPR040450">
    <property type="entry name" value="TFIIF_beta_HTH"/>
</dbReference>
<gene>
    <name evidence="9" type="ORF">PAPYR_7002</name>
</gene>
<keyword evidence="5" id="KW-0804">Transcription</keyword>
<dbReference type="PANTHER" id="PTHR10445:SF0">
    <property type="entry name" value="GENERAL TRANSCRIPTION FACTOR IIF SUBUNIT 2"/>
    <property type="match status" value="1"/>
</dbReference>
<dbReference type="InterPro" id="IPR011009">
    <property type="entry name" value="Kinase-like_dom_sf"/>
</dbReference>
<evidence type="ECO:0000256" key="2">
    <source>
        <dbReference type="ARBA" id="ARBA00009543"/>
    </source>
</evidence>
<dbReference type="Pfam" id="PF02270">
    <property type="entry name" value="TFIIF_beta"/>
    <property type="match status" value="1"/>
</dbReference>
<evidence type="ECO:0000259" key="8">
    <source>
        <dbReference type="PROSITE" id="PS50011"/>
    </source>
</evidence>
<dbReference type="Pfam" id="PF17683">
    <property type="entry name" value="TFIIF_beta_N"/>
    <property type="match status" value="1"/>
</dbReference>
<evidence type="ECO:0000256" key="5">
    <source>
        <dbReference type="ARBA" id="ARBA00023163"/>
    </source>
</evidence>
<feature type="compositionally biased region" description="Pro residues" evidence="7">
    <location>
        <begin position="744"/>
        <end position="760"/>
    </location>
</feature>
<evidence type="ECO:0000256" key="6">
    <source>
        <dbReference type="ARBA" id="ARBA00023242"/>
    </source>
</evidence>
<feature type="region of interest" description="Disordered" evidence="7">
    <location>
        <begin position="171"/>
        <end position="205"/>
    </location>
</feature>
<evidence type="ECO:0000256" key="1">
    <source>
        <dbReference type="ARBA" id="ARBA00004123"/>
    </source>
</evidence>
<feature type="compositionally biased region" description="Pro residues" evidence="7">
    <location>
        <begin position="686"/>
        <end position="707"/>
    </location>
</feature>
<comment type="subcellular location">
    <subcellularLocation>
        <location evidence="1">Nucleus</location>
    </subcellularLocation>
</comment>
<feature type="compositionally biased region" description="Pro residues" evidence="7">
    <location>
        <begin position="194"/>
        <end position="203"/>
    </location>
</feature>
<dbReference type="InterPro" id="IPR040504">
    <property type="entry name" value="TFIIF_beta_N"/>
</dbReference>
<feature type="compositionally biased region" description="Basic residues" evidence="7">
    <location>
        <begin position="267"/>
        <end position="278"/>
    </location>
</feature>
<keyword evidence="4" id="KW-0238">DNA-binding</keyword>
<evidence type="ECO:0000313" key="9">
    <source>
        <dbReference type="EMBL" id="KAJ4457525.1"/>
    </source>
</evidence>
<dbReference type="InterPro" id="IPR003196">
    <property type="entry name" value="TFIIF_beta"/>
</dbReference>
<dbReference type="SUPFAM" id="SSF46785">
    <property type="entry name" value="Winged helix' DNA-binding domain"/>
    <property type="match status" value="1"/>
</dbReference>
<protein>
    <submittedName>
        <fullName evidence="9">Transcription initiation factor TFIIF subunit beta</fullName>
    </submittedName>
</protein>
<dbReference type="Gene3D" id="1.10.10.10">
    <property type="entry name" value="Winged helix-like DNA-binding domain superfamily/Winged helix DNA-binding domain"/>
    <property type="match status" value="1"/>
</dbReference>
<dbReference type="PROSITE" id="PS00108">
    <property type="entry name" value="PROTEIN_KINASE_ST"/>
    <property type="match status" value="1"/>
</dbReference>
<feature type="region of interest" description="Disordered" evidence="7">
    <location>
        <begin position="351"/>
        <end position="392"/>
    </location>
</feature>
<feature type="compositionally biased region" description="Basic residues" evidence="7">
    <location>
        <begin position="180"/>
        <end position="190"/>
    </location>
</feature>
<name>A0ABQ8UE14_9EUKA</name>
<dbReference type="InterPro" id="IPR036388">
    <property type="entry name" value="WH-like_DNA-bd_sf"/>
</dbReference>
<keyword evidence="3" id="KW-0805">Transcription regulation</keyword>
<dbReference type="SUPFAM" id="SSF48371">
    <property type="entry name" value="ARM repeat"/>
    <property type="match status" value="1"/>
</dbReference>
<feature type="compositionally biased region" description="Basic and acidic residues" evidence="7">
    <location>
        <begin position="785"/>
        <end position="796"/>
    </location>
</feature>
<feature type="compositionally biased region" description="Basic residues" evidence="7">
    <location>
        <begin position="771"/>
        <end position="784"/>
    </location>
</feature>
<dbReference type="SUPFAM" id="SSF56112">
    <property type="entry name" value="Protein kinase-like (PK-like)"/>
    <property type="match status" value="1"/>
</dbReference>
<dbReference type="Proteomes" id="UP001141327">
    <property type="component" value="Unassembled WGS sequence"/>
</dbReference>
<keyword evidence="6" id="KW-0539">Nucleus</keyword>
<dbReference type="Pfam" id="PF00069">
    <property type="entry name" value="Pkinase"/>
    <property type="match status" value="1"/>
</dbReference>